<dbReference type="Pfam" id="PF00046">
    <property type="entry name" value="Homeodomain"/>
    <property type="match status" value="1"/>
</dbReference>
<evidence type="ECO:0000313" key="13">
    <source>
        <dbReference type="Proteomes" id="UP000625711"/>
    </source>
</evidence>
<dbReference type="PROSITE" id="PS50071">
    <property type="entry name" value="HOMEOBOX_2"/>
    <property type="match status" value="1"/>
</dbReference>
<feature type="DNA-binding region" description="Homeobox" evidence="9">
    <location>
        <begin position="261"/>
        <end position="311"/>
    </location>
</feature>
<name>A0A834MNP2_RHYFE</name>
<accession>A0A834MNP2</accession>
<proteinExistence type="predicted"/>
<evidence type="ECO:0000256" key="9">
    <source>
        <dbReference type="PROSITE-ProRule" id="PRU00108"/>
    </source>
</evidence>
<feature type="domain" description="Homeobox" evidence="11">
    <location>
        <begin position="259"/>
        <end position="310"/>
    </location>
</feature>
<evidence type="ECO:0000313" key="12">
    <source>
        <dbReference type="EMBL" id="KAF7285989.1"/>
    </source>
</evidence>
<comment type="caution">
    <text evidence="12">The sequence shown here is derived from an EMBL/GenBank/DDBJ whole genome shotgun (WGS) entry which is preliminary data.</text>
</comment>
<dbReference type="SMART" id="SM00389">
    <property type="entry name" value="HOX"/>
    <property type="match status" value="1"/>
</dbReference>
<dbReference type="InterPro" id="IPR017970">
    <property type="entry name" value="Homeobox_CS"/>
</dbReference>
<dbReference type="EMBL" id="JAACXV010000039">
    <property type="protein sequence ID" value="KAF7285989.1"/>
    <property type="molecule type" value="Genomic_DNA"/>
</dbReference>
<dbReference type="SUPFAM" id="SSF46689">
    <property type="entry name" value="Homeodomain-like"/>
    <property type="match status" value="1"/>
</dbReference>
<dbReference type="Gene3D" id="1.10.10.60">
    <property type="entry name" value="Homeodomain-like"/>
    <property type="match status" value="1"/>
</dbReference>
<dbReference type="GO" id="GO:0005634">
    <property type="term" value="C:nucleus"/>
    <property type="evidence" value="ECO:0007669"/>
    <property type="project" value="UniProtKB-SubCell"/>
</dbReference>
<dbReference type="InterPro" id="IPR031701">
    <property type="entry name" value="SIX1_SD"/>
</dbReference>
<keyword evidence="8 9" id="KW-0539">Nucleus</keyword>
<dbReference type="Proteomes" id="UP000625711">
    <property type="component" value="Unassembled WGS sequence"/>
</dbReference>
<evidence type="ECO:0000256" key="4">
    <source>
        <dbReference type="ARBA" id="ARBA00023015"/>
    </source>
</evidence>
<dbReference type="PROSITE" id="PS00027">
    <property type="entry name" value="HOMEOBOX_1"/>
    <property type="match status" value="1"/>
</dbReference>
<dbReference type="Pfam" id="PF16878">
    <property type="entry name" value="SIX1_SD"/>
    <property type="match status" value="1"/>
</dbReference>
<dbReference type="GO" id="GO:0000978">
    <property type="term" value="F:RNA polymerase II cis-regulatory region sequence-specific DNA binding"/>
    <property type="evidence" value="ECO:0007669"/>
    <property type="project" value="TreeGrafter"/>
</dbReference>
<keyword evidence="5 9" id="KW-0238">DNA-binding</keyword>
<sequence>MEIDASSSASNDSQSDFSQGNINYYSNNLFFSAGSRLDSYFSNDKPRKSCDNKKFQYCSVNNNNNVLNNNAKPVSVSSVDKSNEDKRNAVYSENFKKTVSDDSAEKTIGFYVGNNKAKCNESVVLKLDGFGKKSVSFSPDQVQCMCEALQQRGDIERLATFLWYLPSTESLQSNESILRARAAVAFHKGFYHELYSILESHAFHPRWHAELQALWFKSHYKEAEKVRGRPLGAVDKYRLRKKYPLPKTIWDGEETVYCFKERSRNALKECYARNRYPTPDEKRTLAKRTGLTLTQVSNWFKNRRQRDRTPQSRPEIILGNMSLSQGPLGSHHQNNLDMAAFQAASKLFDPSCSVPTCYADYQV</sequence>
<evidence type="ECO:0000256" key="2">
    <source>
        <dbReference type="ARBA" id="ARBA00004496"/>
    </source>
</evidence>
<dbReference type="GO" id="GO:0005667">
    <property type="term" value="C:transcription regulator complex"/>
    <property type="evidence" value="ECO:0007669"/>
    <property type="project" value="TreeGrafter"/>
</dbReference>
<dbReference type="PANTHER" id="PTHR10390:SF44">
    <property type="entry name" value="SIX HOMEOBOX 4"/>
    <property type="match status" value="1"/>
</dbReference>
<evidence type="ECO:0000256" key="1">
    <source>
        <dbReference type="ARBA" id="ARBA00004123"/>
    </source>
</evidence>
<dbReference type="AlphaFoldDB" id="A0A834MNP2"/>
<dbReference type="CDD" id="cd00086">
    <property type="entry name" value="homeodomain"/>
    <property type="match status" value="1"/>
</dbReference>
<evidence type="ECO:0000256" key="3">
    <source>
        <dbReference type="ARBA" id="ARBA00022473"/>
    </source>
</evidence>
<dbReference type="OrthoDB" id="3501850at2759"/>
<keyword evidence="6 9" id="KW-0371">Homeobox</keyword>
<dbReference type="InterPro" id="IPR001356">
    <property type="entry name" value="HD"/>
</dbReference>
<evidence type="ECO:0000256" key="10">
    <source>
        <dbReference type="RuleBase" id="RU000682"/>
    </source>
</evidence>
<evidence type="ECO:0000256" key="8">
    <source>
        <dbReference type="ARBA" id="ARBA00023242"/>
    </source>
</evidence>
<organism evidence="12 13">
    <name type="scientific">Rhynchophorus ferrugineus</name>
    <name type="common">Red palm weevil</name>
    <name type="synonym">Curculio ferrugineus</name>
    <dbReference type="NCBI Taxonomy" id="354439"/>
    <lineage>
        <taxon>Eukaryota</taxon>
        <taxon>Metazoa</taxon>
        <taxon>Ecdysozoa</taxon>
        <taxon>Arthropoda</taxon>
        <taxon>Hexapoda</taxon>
        <taxon>Insecta</taxon>
        <taxon>Pterygota</taxon>
        <taxon>Neoptera</taxon>
        <taxon>Endopterygota</taxon>
        <taxon>Coleoptera</taxon>
        <taxon>Polyphaga</taxon>
        <taxon>Cucujiformia</taxon>
        <taxon>Curculionidae</taxon>
        <taxon>Dryophthorinae</taxon>
        <taxon>Rhynchophorus</taxon>
    </lineage>
</organism>
<evidence type="ECO:0000259" key="11">
    <source>
        <dbReference type="PROSITE" id="PS50071"/>
    </source>
</evidence>
<reference evidence="12" key="1">
    <citation type="submission" date="2020-08" db="EMBL/GenBank/DDBJ databases">
        <title>Genome sequencing and assembly of the red palm weevil Rhynchophorus ferrugineus.</title>
        <authorList>
            <person name="Dias G.B."/>
            <person name="Bergman C.M."/>
            <person name="Manee M."/>
        </authorList>
    </citation>
    <scope>NUCLEOTIDE SEQUENCE</scope>
    <source>
        <strain evidence="12">AA-2017</strain>
        <tissue evidence="12">Whole larva</tissue>
    </source>
</reference>
<evidence type="ECO:0000256" key="7">
    <source>
        <dbReference type="ARBA" id="ARBA00023163"/>
    </source>
</evidence>
<dbReference type="FunFam" id="1.10.10.60:FF:000085">
    <property type="entry name" value="SIX homeobox 5"/>
    <property type="match status" value="1"/>
</dbReference>
<evidence type="ECO:0000256" key="5">
    <source>
        <dbReference type="ARBA" id="ARBA00023125"/>
    </source>
</evidence>
<comment type="subcellular location">
    <subcellularLocation>
        <location evidence="2">Cytoplasm</location>
    </subcellularLocation>
    <subcellularLocation>
        <location evidence="1 9 10">Nucleus</location>
    </subcellularLocation>
</comment>
<protein>
    <recommendedName>
        <fullName evidence="11">Homeobox domain-containing protein</fullName>
    </recommendedName>
</protein>
<dbReference type="InterPro" id="IPR009057">
    <property type="entry name" value="Homeodomain-like_sf"/>
</dbReference>
<keyword evidence="7" id="KW-0804">Transcription</keyword>
<gene>
    <name evidence="12" type="ORF">GWI33_008293</name>
</gene>
<keyword evidence="3" id="KW-0217">Developmental protein</keyword>
<dbReference type="PANTHER" id="PTHR10390">
    <property type="entry name" value="HOMEOBOX PROTEIN SIX"/>
    <property type="match status" value="1"/>
</dbReference>
<keyword evidence="13" id="KW-1185">Reference proteome</keyword>
<dbReference type="GO" id="GO:0000981">
    <property type="term" value="F:DNA-binding transcription factor activity, RNA polymerase II-specific"/>
    <property type="evidence" value="ECO:0007669"/>
    <property type="project" value="InterPro"/>
</dbReference>
<keyword evidence="4" id="KW-0805">Transcription regulation</keyword>
<dbReference type="GO" id="GO:0005737">
    <property type="term" value="C:cytoplasm"/>
    <property type="evidence" value="ECO:0007669"/>
    <property type="project" value="UniProtKB-SubCell"/>
</dbReference>
<evidence type="ECO:0000256" key="6">
    <source>
        <dbReference type="ARBA" id="ARBA00023155"/>
    </source>
</evidence>